<dbReference type="GO" id="GO:0006508">
    <property type="term" value="P:proteolysis"/>
    <property type="evidence" value="ECO:0000318"/>
    <property type="project" value="GO_Central"/>
</dbReference>
<dbReference type="EnsemblMetazoa" id="XM_030980802">
    <property type="protein sequence ID" value="XP_030836662"/>
    <property type="gene ID" value="LOC579407"/>
</dbReference>
<keyword evidence="8 11" id="KW-0788">Thiol protease</keyword>
<feature type="compositionally biased region" description="Low complexity" evidence="13">
    <location>
        <begin position="84"/>
        <end position="98"/>
    </location>
</feature>
<dbReference type="Gene3D" id="2.30.30.380">
    <property type="entry name" value="Zn-finger domain of Sec23/24"/>
    <property type="match status" value="2"/>
</dbReference>
<dbReference type="SMART" id="SM00230">
    <property type="entry name" value="CysPc"/>
    <property type="match status" value="1"/>
</dbReference>
<feature type="domain" description="RanBP2-type" evidence="14">
    <location>
        <begin position="267"/>
        <end position="296"/>
    </location>
</feature>
<dbReference type="SUPFAM" id="SSF90209">
    <property type="entry name" value="Ran binding protein zinc finger-like"/>
    <property type="match status" value="3"/>
</dbReference>
<evidence type="ECO:0000256" key="7">
    <source>
        <dbReference type="ARBA" id="ARBA00022801"/>
    </source>
</evidence>
<evidence type="ECO:0000256" key="9">
    <source>
        <dbReference type="ARBA" id="ARBA00022833"/>
    </source>
</evidence>
<dbReference type="Gene3D" id="3.90.70.10">
    <property type="entry name" value="Cysteine proteinases"/>
    <property type="match status" value="1"/>
</dbReference>
<evidence type="ECO:0000256" key="6">
    <source>
        <dbReference type="ARBA" id="ARBA00022771"/>
    </source>
</evidence>
<evidence type="ECO:0000256" key="8">
    <source>
        <dbReference type="ARBA" id="ARBA00022807"/>
    </source>
</evidence>
<evidence type="ECO:0000256" key="13">
    <source>
        <dbReference type="SAM" id="MobiDB-lite"/>
    </source>
</evidence>
<keyword evidence="7 11" id="KW-0378">Hydrolase</keyword>
<keyword evidence="6 12" id="KW-0863">Zinc-finger</keyword>
<dbReference type="RefSeq" id="XP_030836661.1">
    <property type="nucleotide sequence ID" value="XM_030980801.1"/>
</dbReference>
<evidence type="ECO:0000313" key="17">
    <source>
        <dbReference type="Proteomes" id="UP000007110"/>
    </source>
</evidence>
<proteinExistence type="inferred from homology"/>
<feature type="domain" description="RanBP2-type" evidence="14">
    <location>
        <begin position="12"/>
        <end position="41"/>
    </location>
</feature>
<dbReference type="Proteomes" id="UP000007110">
    <property type="component" value="Unassembled WGS sequence"/>
</dbReference>
<dbReference type="EnsemblMetazoa" id="XM_030980800">
    <property type="protein sequence ID" value="XP_030836660"/>
    <property type="gene ID" value="LOC579407"/>
</dbReference>
<dbReference type="InterPro" id="IPR000169">
    <property type="entry name" value="Pept_cys_AS"/>
</dbReference>
<feature type="active site" evidence="10 11">
    <location>
        <position position="667"/>
    </location>
</feature>
<feature type="domain" description="Calpain catalytic" evidence="15">
    <location>
        <begin position="419"/>
        <end position="723"/>
    </location>
</feature>
<sequence length="1005" mass="111034">MEEIGNPRSPEPDSRWTCKICTLINSGQVNSCQACEAPRPEDEPVVVDLTKRDGDPGPGQPSPARDVSMFRAAKNYISDQIIPGIINSFSPPSSPRSQSEARTARDEEPLSPQKGKGIRVEMKTPATSSSKDWPCQRCTFKNEETAMFCGICAGRRQPFIPTEIPDHLISPSVLKPGTEFPFPEQLTGVENNSFLPLNLQSDIPGASGGTSPESPFYASSSSSSPVSSPEGLGERIIDLTEEDVEPTSPNPGADDGTKKYQHRTAVRRKGWSCQQCTLHNEENCKKCKVCGSRKSIQDEINGSLFQPKENEWACHVCTYINLDEMVQCCMCETQRPSVSGAVGGAVWSCSVCKTMNPDEAASCQKCSNEPFMDGETTVQRRAFKRQKSVMTESRRKQDVALALERVNTIRQSCKMLNTEFIDDSFPPTRDSLFFTSSSGKQPKDFLWLRPLAVQLKARDDSPLPWEVFRNPKPSDISQGLLGNCWFLSALSVLAERADLLKRIMITHEVNPEGAYQVRLCRDGIWDMVLVDDLLPCQEQGCLVYSKAKRKQLWVPLIEKALAKMSGCYEALTAGRCIEGLATLTGAPCESVQLHASGKGRKPADPDLVWAKLLSAKEAGYLMGASCGSGNMKIDPQLYQDVGLRPRHSYSVLDIQDICGKRLIQLRNPWGHFSWNGAWSDGSALWTDVMKEALMAHGASEGIFWMSLGDMIKYFDCIDICKVRPKWSENRVAGTFLPSSATPMKVIILKVTEATEVDFTLYQTWRRLEKASRNPLDLALIVMKAIGMTTRGMSKVMTFCKRQLRAFVGCSAFLDPGIYVIVPLAFNHWKTGQPTSGPSKPAVSNSSAHDYTLAIHSAKPIEARHMTGSNGCLADAVIQLAIQKGKRHEGRDGVTCYYLDHGWAGIFIVIENRRPDSNVHIKCDCNGSFNVTSTRGDLVTVDCVPKLHRQVLTVLTQVVDTTYTICHHITHRLSASKDLQPWAPSGLLNSPPLTKDISGLHSPRPM</sequence>
<dbReference type="FunFam" id="3.90.70.10:FF:000010">
    <property type="entry name" value="Calpain 15"/>
    <property type="match status" value="1"/>
</dbReference>
<dbReference type="InterPro" id="IPR022684">
    <property type="entry name" value="Calpain_cysteine_protease"/>
</dbReference>
<keyword evidence="2" id="KW-0597">Phosphoprotein</keyword>
<keyword evidence="5" id="KW-0677">Repeat</keyword>
<dbReference type="PANTHER" id="PTHR10183">
    <property type="entry name" value="CALPAIN"/>
    <property type="match status" value="1"/>
</dbReference>
<feature type="region of interest" description="Disordered" evidence="13">
    <location>
        <begin position="200"/>
        <end position="260"/>
    </location>
</feature>
<dbReference type="PROSITE" id="PS50203">
    <property type="entry name" value="CALPAIN_CAT"/>
    <property type="match status" value="1"/>
</dbReference>
<dbReference type="PROSITE" id="PS00139">
    <property type="entry name" value="THIOL_PROTEASE_CYS"/>
    <property type="match status" value="1"/>
</dbReference>
<dbReference type="EnsemblMetazoa" id="XM_030980801">
    <property type="protein sequence ID" value="XP_030836661"/>
    <property type="gene ID" value="LOC579407"/>
</dbReference>
<dbReference type="InterPro" id="IPR001876">
    <property type="entry name" value="Znf_RanBP2"/>
</dbReference>
<evidence type="ECO:0000256" key="1">
    <source>
        <dbReference type="ARBA" id="ARBA00007623"/>
    </source>
</evidence>
<keyword evidence="3 11" id="KW-0645">Protease</keyword>
<reference evidence="16" key="2">
    <citation type="submission" date="2021-01" db="UniProtKB">
        <authorList>
            <consortium name="EnsemblMetazoa"/>
        </authorList>
    </citation>
    <scope>IDENTIFICATION</scope>
</reference>
<dbReference type="GO" id="GO:0005737">
    <property type="term" value="C:cytoplasm"/>
    <property type="evidence" value="ECO:0000318"/>
    <property type="project" value="GO_Central"/>
</dbReference>
<dbReference type="InterPro" id="IPR036443">
    <property type="entry name" value="Znf_RanBP2_sf"/>
</dbReference>
<dbReference type="InterPro" id="IPR038765">
    <property type="entry name" value="Papain-like_cys_pep_sf"/>
</dbReference>
<dbReference type="PROSITE" id="PS01358">
    <property type="entry name" value="ZF_RANBP2_1"/>
    <property type="match status" value="4"/>
</dbReference>
<dbReference type="PANTHER" id="PTHR10183:SF382">
    <property type="entry name" value="CALPAIN-15"/>
    <property type="match status" value="1"/>
</dbReference>
<dbReference type="SMART" id="SM00547">
    <property type="entry name" value="ZnF_RBZ"/>
    <property type="match status" value="5"/>
</dbReference>
<dbReference type="KEGG" id="spu:579407"/>
<evidence type="ECO:0000256" key="11">
    <source>
        <dbReference type="PROSITE-ProRule" id="PRU00239"/>
    </source>
</evidence>
<name>A0A7M7SWK8_STRPU</name>
<dbReference type="OMA" id="AWRMAEP"/>
<keyword evidence="17" id="KW-1185">Reference proteome</keyword>
<feature type="active site" evidence="10 11">
    <location>
        <position position="484"/>
    </location>
</feature>
<dbReference type="SUPFAM" id="SSF54001">
    <property type="entry name" value="Cysteine proteinases"/>
    <property type="match status" value="1"/>
</dbReference>
<evidence type="ECO:0000256" key="2">
    <source>
        <dbReference type="ARBA" id="ARBA00022553"/>
    </source>
</evidence>
<dbReference type="Pfam" id="PF00641">
    <property type="entry name" value="Zn_ribbon_RanBP"/>
    <property type="match status" value="1"/>
</dbReference>
<keyword evidence="4" id="KW-0479">Metal-binding</keyword>
<feature type="region of interest" description="Disordered" evidence="13">
    <location>
        <begin position="34"/>
        <end position="67"/>
    </location>
</feature>
<keyword evidence="9" id="KW-0862">Zinc</keyword>
<dbReference type="Pfam" id="PF00648">
    <property type="entry name" value="Peptidase_C2"/>
    <property type="match status" value="1"/>
</dbReference>
<feature type="domain" description="RanBP2-type" evidence="14">
    <location>
        <begin position="308"/>
        <end position="337"/>
    </location>
</feature>
<accession>A0A7M7SWK8</accession>
<dbReference type="GO" id="GO:0004198">
    <property type="term" value="F:calcium-dependent cysteine-type endopeptidase activity"/>
    <property type="evidence" value="ECO:0000318"/>
    <property type="project" value="GO_Central"/>
</dbReference>
<evidence type="ECO:0008006" key="18">
    <source>
        <dbReference type="Google" id="ProtNLM"/>
    </source>
</evidence>
<evidence type="ECO:0000256" key="12">
    <source>
        <dbReference type="PROSITE-ProRule" id="PRU00322"/>
    </source>
</evidence>
<evidence type="ECO:0000256" key="4">
    <source>
        <dbReference type="ARBA" id="ARBA00022723"/>
    </source>
</evidence>
<dbReference type="OrthoDB" id="424753at2759"/>
<evidence type="ECO:0000259" key="14">
    <source>
        <dbReference type="PROSITE" id="PS50199"/>
    </source>
</evidence>
<dbReference type="GO" id="GO:0008270">
    <property type="term" value="F:zinc ion binding"/>
    <property type="evidence" value="ECO:0007669"/>
    <property type="project" value="UniProtKB-KW"/>
</dbReference>
<dbReference type="CDD" id="cd00044">
    <property type="entry name" value="CysPc"/>
    <property type="match status" value="1"/>
</dbReference>
<feature type="domain" description="RanBP2-type" evidence="14">
    <location>
        <begin position="129"/>
        <end position="158"/>
    </location>
</feature>
<feature type="compositionally biased region" description="Low complexity" evidence="13">
    <location>
        <begin position="211"/>
        <end position="229"/>
    </location>
</feature>
<evidence type="ECO:0000256" key="5">
    <source>
        <dbReference type="ARBA" id="ARBA00022737"/>
    </source>
</evidence>
<reference evidence="17" key="1">
    <citation type="submission" date="2015-02" db="EMBL/GenBank/DDBJ databases">
        <title>Genome sequencing for Strongylocentrotus purpuratus.</title>
        <authorList>
            <person name="Murali S."/>
            <person name="Liu Y."/>
            <person name="Vee V."/>
            <person name="English A."/>
            <person name="Wang M."/>
            <person name="Skinner E."/>
            <person name="Han Y."/>
            <person name="Muzny D.M."/>
            <person name="Worley K.C."/>
            <person name="Gibbs R.A."/>
        </authorList>
    </citation>
    <scope>NUCLEOTIDE SEQUENCE</scope>
</reference>
<dbReference type="InParanoid" id="A0A7M7SWK8"/>
<dbReference type="RefSeq" id="XP_030836660.1">
    <property type="nucleotide sequence ID" value="XM_030980800.1"/>
</dbReference>
<dbReference type="PRINTS" id="PR00704">
    <property type="entry name" value="CALPAIN"/>
</dbReference>
<evidence type="ECO:0000259" key="15">
    <source>
        <dbReference type="PROSITE" id="PS50203"/>
    </source>
</evidence>
<dbReference type="RefSeq" id="XP_030836662.1">
    <property type="nucleotide sequence ID" value="XM_030980802.1"/>
</dbReference>
<dbReference type="Gene3D" id="4.10.1060.10">
    <property type="entry name" value="Zinc finger, RanBP2-type"/>
    <property type="match status" value="1"/>
</dbReference>
<dbReference type="PROSITE" id="PS50199">
    <property type="entry name" value="ZF_RANBP2_2"/>
    <property type="match status" value="4"/>
</dbReference>
<feature type="active site" evidence="10 11">
    <location>
        <position position="647"/>
    </location>
</feature>
<feature type="region of interest" description="Disordered" evidence="13">
    <location>
        <begin position="84"/>
        <end position="132"/>
    </location>
</feature>
<evidence type="ECO:0000313" key="16">
    <source>
        <dbReference type="EnsemblMetazoa" id="XP_030836661"/>
    </source>
</evidence>
<dbReference type="AlphaFoldDB" id="A0A7M7SWK8"/>
<dbReference type="GeneID" id="579407"/>
<comment type="similarity">
    <text evidence="1">Belongs to the peptidase C2 family.</text>
</comment>
<evidence type="ECO:0000256" key="3">
    <source>
        <dbReference type="ARBA" id="ARBA00022670"/>
    </source>
</evidence>
<dbReference type="CTD" id="6650"/>
<dbReference type="InterPro" id="IPR001300">
    <property type="entry name" value="Peptidase_C2_calpain_cat"/>
</dbReference>
<protein>
    <recommendedName>
        <fullName evidence="18">Calpain-D</fullName>
    </recommendedName>
</protein>
<organism evidence="16 17">
    <name type="scientific">Strongylocentrotus purpuratus</name>
    <name type="common">Purple sea urchin</name>
    <dbReference type="NCBI Taxonomy" id="7668"/>
    <lineage>
        <taxon>Eukaryota</taxon>
        <taxon>Metazoa</taxon>
        <taxon>Echinodermata</taxon>
        <taxon>Eleutherozoa</taxon>
        <taxon>Echinozoa</taxon>
        <taxon>Echinoidea</taxon>
        <taxon>Euechinoidea</taxon>
        <taxon>Echinacea</taxon>
        <taxon>Camarodonta</taxon>
        <taxon>Echinidea</taxon>
        <taxon>Strongylocentrotidae</taxon>
        <taxon>Strongylocentrotus</taxon>
    </lineage>
</organism>
<evidence type="ECO:0000256" key="10">
    <source>
        <dbReference type="PIRSR" id="PIRSR622684-1"/>
    </source>
</evidence>